<comment type="caution">
    <text evidence="2">The sequence shown here is derived from an EMBL/GenBank/DDBJ whole genome shotgun (WGS) entry which is preliminary data.</text>
</comment>
<feature type="transmembrane region" description="Helical" evidence="1">
    <location>
        <begin position="51"/>
        <end position="75"/>
    </location>
</feature>
<reference evidence="2" key="1">
    <citation type="submission" date="2020-07" db="EMBL/GenBank/DDBJ databases">
        <title>Multicomponent nature underlies the extraordinary mechanical properties of spider dragline silk.</title>
        <authorList>
            <person name="Kono N."/>
            <person name="Nakamura H."/>
            <person name="Mori M."/>
            <person name="Yoshida Y."/>
            <person name="Ohtoshi R."/>
            <person name="Malay A.D."/>
            <person name="Moran D.A.P."/>
            <person name="Tomita M."/>
            <person name="Numata K."/>
            <person name="Arakawa K."/>
        </authorList>
    </citation>
    <scope>NUCLEOTIDE SEQUENCE</scope>
</reference>
<dbReference type="AlphaFoldDB" id="A0A8X6FW57"/>
<evidence type="ECO:0000256" key="1">
    <source>
        <dbReference type="SAM" id="Phobius"/>
    </source>
</evidence>
<keyword evidence="3" id="KW-1185">Reference proteome</keyword>
<dbReference type="Proteomes" id="UP000887116">
    <property type="component" value="Unassembled WGS sequence"/>
</dbReference>
<dbReference type="PANTHER" id="PTHR36694">
    <property type="entry name" value="PASIFLORA 1, ISOFORM A-RELATED"/>
    <property type="match status" value="1"/>
</dbReference>
<keyword evidence="1" id="KW-0812">Transmembrane</keyword>
<feature type="transmembrane region" description="Helical" evidence="1">
    <location>
        <begin position="20"/>
        <end position="44"/>
    </location>
</feature>
<sequence length="107" mass="12082">MFDLKHVFHLDTVLETTGMFVLSLVMIIFSVFCVIASVLLLVGLCVDSRMLLIPWMVLVLITTCVDLLISLYLLIEAFFNPFLAILFGIDFVILSLNVSILKIFLII</sequence>
<name>A0A8X6FW57_TRICU</name>
<accession>A0A8X6FW57</accession>
<proteinExistence type="predicted"/>
<keyword evidence="1" id="KW-0472">Membrane</keyword>
<organism evidence="2 3">
    <name type="scientific">Trichonephila clavata</name>
    <name type="common">Joro spider</name>
    <name type="synonym">Nephila clavata</name>
    <dbReference type="NCBI Taxonomy" id="2740835"/>
    <lineage>
        <taxon>Eukaryota</taxon>
        <taxon>Metazoa</taxon>
        <taxon>Ecdysozoa</taxon>
        <taxon>Arthropoda</taxon>
        <taxon>Chelicerata</taxon>
        <taxon>Arachnida</taxon>
        <taxon>Araneae</taxon>
        <taxon>Araneomorphae</taxon>
        <taxon>Entelegynae</taxon>
        <taxon>Araneoidea</taxon>
        <taxon>Nephilidae</taxon>
        <taxon>Trichonephila</taxon>
    </lineage>
</organism>
<dbReference type="PANTHER" id="PTHR36694:SF11">
    <property type="entry name" value="LP21121P-RELATED"/>
    <property type="match status" value="1"/>
</dbReference>
<dbReference type="OrthoDB" id="6431039at2759"/>
<feature type="transmembrane region" description="Helical" evidence="1">
    <location>
        <begin position="81"/>
        <end position="105"/>
    </location>
</feature>
<evidence type="ECO:0000313" key="2">
    <source>
        <dbReference type="EMBL" id="GFQ68488.1"/>
    </source>
</evidence>
<dbReference type="EMBL" id="BMAO01030504">
    <property type="protein sequence ID" value="GFQ68488.1"/>
    <property type="molecule type" value="Genomic_DNA"/>
</dbReference>
<evidence type="ECO:0000313" key="3">
    <source>
        <dbReference type="Proteomes" id="UP000887116"/>
    </source>
</evidence>
<gene>
    <name evidence="2" type="ORF">TNCT_67971</name>
</gene>
<keyword evidence="1" id="KW-1133">Transmembrane helix</keyword>
<protein>
    <submittedName>
        <fullName evidence="2">Uncharacterized protein</fullName>
    </submittedName>
</protein>